<evidence type="ECO:0000313" key="2">
    <source>
        <dbReference type="Proteomes" id="UP000316621"/>
    </source>
</evidence>
<keyword evidence="2" id="KW-1185">Reference proteome</keyword>
<dbReference type="AlphaFoldDB" id="A0A4Y7K043"/>
<gene>
    <name evidence="1" type="ORF">C5167_008998</name>
</gene>
<organism evidence="1 2">
    <name type="scientific">Papaver somniferum</name>
    <name type="common">Opium poppy</name>
    <dbReference type="NCBI Taxonomy" id="3469"/>
    <lineage>
        <taxon>Eukaryota</taxon>
        <taxon>Viridiplantae</taxon>
        <taxon>Streptophyta</taxon>
        <taxon>Embryophyta</taxon>
        <taxon>Tracheophyta</taxon>
        <taxon>Spermatophyta</taxon>
        <taxon>Magnoliopsida</taxon>
        <taxon>Ranunculales</taxon>
        <taxon>Papaveraceae</taxon>
        <taxon>Papaveroideae</taxon>
        <taxon>Papaver</taxon>
    </lineage>
</organism>
<accession>A0A4Y7K043</accession>
<protein>
    <submittedName>
        <fullName evidence="1">Uncharacterized protein</fullName>
    </submittedName>
</protein>
<reference evidence="1 2" key="1">
    <citation type="journal article" date="2018" name="Science">
        <title>The opium poppy genome and morphinan production.</title>
        <authorList>
            <person name="Guo L."/>
            <person name="Winzer T."/>
            <person name="Yang X."/>
            <person name="Li Y."/>
            <person name="Ning Z."/>
            <person name="He Z."/>
            <person name="Teodor R."/>
            <person name="Lu Y."/>
            <person name="Bowser T.A."/>
            <person name="Graham I.A."/>
            <person name="Ye K."/>
        </authorList>
    </citation>
    <scope>NUCLEOTIDE SEQUENCE [LARGE SCALE GENOMIC DNA]</scope>
    <source>
        <strain evidence="2">cv. HN1</strain>
        <tissue evidence="1">Leaves</tissue>
    </source>
</reference>
<proteinExistence type="predicted"/>
<evidence type="ECO:0000313" key="1">
    <source>
        <dbReference type="EMBL" id="RZC65309.1"/>
    </source>
</evidence>
<sequence>MSMFFFNNSIMLSFSTCERSFPTKVVLGLSSVPRFISSKSSTTSFRIPDLGFQGDLVFNTRKATFVLIGPASTLRVISPIGEVLEPLKPIIAELLSQRSFFSELHIFCYLERCLQQVLWWNPSIFHATSALGTVDGSASVMVEQ</sequence>
<name>A0A4Y7K043_PAPSO</name>
<dbReference type="Gramene" id="RZC65309">
    <property type="protein sequence ID" value="RZC65309"/>
    <property type="gene ID" value="C5167_008998"/>
</dbReference>
<dbReference type="EMBL" id="CM010720">
    <property type="protein sequence ID" value="RZC65309.1"/>
    <property type="molecule type" value="Genomic_DNA"/>
</dbReference>
<dbReference type="Proteomes" id="UP000316621">
    <property type="component" value="Chromosome 6"/>
</dbReference>